<evidence type="ECO:0000259" key="1">
    <source>
        <dbReference type="Pfam" id="PF08937"/>
    </source>
</evidence>
<organism evidence="2 3">
    <name type="scientific">Luteipulveratus halotolerans</name>
    <dbReference type="NCBI Taxonomy" id="1631356"/>
    <lineage>
        <taxon>Bacteria</taxon>
        <taxon>Bacillati</taxon>
        <taxon>Actinomycetota</taxon>
        <taxon>Actinomycetes</taxon>
        <taxon>Micrococcales</taxon>
        <taxon>Dermacoccaceae</taxon>
        <taxon>Luteipulveratus</taxon>
    </lineage>
</organism>
<feature type="domain" description="Thoeris protein ThsB TIR-like" evidence="1">
    <location>
        <begin position="7"/>
        <end position="95"/>
    </location>
</feature>
<dbReference type="InterPro" id="IPR015032">
    <property type="entry name" value="ThsB__TIR-like_domain"/>
</dbReference>
<evidence type="ECO:0000313" key="2">
    <source>
        <dbReference type="EMBL" id="KNX37040.1"/>
    </source>
</evidence>
<sequence length="125" mass="14399">MANKTVFIAFAKEDERTRDLFVGQRKLGNTPYDWTDMSVKNPYDTEWKERVRTRIRRSDGVIALISSSTPNAAGQLWEIKCAREEDKPLLGIWIEDGYRTKPVQMGTAPCKTWTWQNVGDFIDGL</sequence>
<dbReference type="EMBL" id="LAIR01000002">
    <property type="protein sequence ID" value="KNX37040.1"/>
    <property type="molecule type" value="Genomic_DNA"/>
</dbReference>
<dbReference type="RefSeq" id="WP_015779347.1">
    <property type="nucleotide sequence ID" value="NZ_LAIR01000002.1"/>
</dbReference>
<dbReference type="OrthoDB" id="9809731at2"/>
<name>A0A0L6CHH2_9MICO</name>
<dbReference type="PATRIC" id="fig|1631356.3.peg.1466"/>
<dbReference type="AlphaFoldDB" id="A0A0L6CHH2"/>
<dbReference type="STRING" id="1631356.VV01_07590"/>
<evidence type="ECO:0000313" key="3">
    <source>
        <dbReference type="Proteomes" id="UP000037397"/>
    </source>
</evidence>
<dbReference type="SUPFAM" id="SSF52206">
    <property type="entry name" value="Hypothetical protein MTH538"/>
    <property type="match status" value="1"/>
</dbReference>
<keyword evidence="3" id="KW-1185">Reference proteome</keyword>
<protein>
    <recommendedName>
        <fullName evidence="1">Thoeris protein ThsB TIR-like domain-containing protein</fullName>
    </recommendedName>
</protein>
<dbReference type="InterPro" id="IPR036490">
    <property type="entry name" value="ThsB_TIR-like_sf"/>
</dbReference>
<proteinExistence type="predicted"/>
<dbReference type="Proteomes" id="UP000037397">
    <property type="component" value="Unassembled WGS sequence"/>
</dbReference>
<comment type="caution">
    <text evidence="2">The sequence shown here is derived from an EMBL/GenBank/DDBJ whole genome shotgun (WGS) entry which is preliminary data.</text>
</comment>
<reference evidence="3" key="1">
    <citation type="submission" date="2015-03" db="EMBL/GenBank/DDBJ databases">
        <title>Luteipulveratus halotolerans sp. nov., a novel actinobacterium (Dermacoccaceae) from Sarawak, Malaysia.</title>
        <authorList>
            <person name="Juboi H."/>
            <person name="Basik A."/>
            <person name="Shamsul S.S."/>
            <person name="Arnold P."/>
            <person name="Schmitt E.K."/>
            <person name="Sanglier J.-J."/>
            <person name="Yeo T."/>
        </authorList>
    </citation>
    <scope>NUCLEOTIDE SEQUENCE [LARGE SCALE GENOMIC DNA]</scope>
    <source>
        <strain evidence="3">C296001</strain>
    </source>
</reference>
<dbReference type="Pfam" id="PF08937">
    <property type="entry name" value="ThsB_TIR"/>
    <property type="match status" value="1"/>
</dbReference>
<gene>
    <name evidence="2" type="ORF">VV01_07590</name>
</gene>
<accession>A0A0L6CHH2</accession>
<dbReference type="Gene3D" id="3.40.50.9200">
    <property type="entry name" value="Hypothetical protein MTH538"/>
    <property type="match status" value="1"/>
</dbReference>